<dbReference type="AlphaFoldDB" id="A0A7K0CRD9"/>
<sequence length="370" mass="38478">MAKRKTPLLVGAGILLVAAISGIGAMGLGGDDGEGAKQQPRTGATVTVTRGTLTEKAVLDGELGYGPDVPFLVKAQGTITWLPAPGTTVERGEAVLRVDDRPVVLLYGALPVYRDLAVPEAAPEEAPDEAPDPTPAPPAELKGMDVKQFETNLAALGYTGFTVDDTYSDLTAHAVKQWQHDLALPETGTVKAGDILYTPTSIRTATATARPGAPAEGSPLGYTSTRRMVTIQAPPADLAWAHRGTHVDVQLPDGKKATGTIGTVGKEAAAPPEGEEKTDPEISVTVTFDDKADLGRIDEGPVTVQYTLKQREHVLTVPVAALVALAEGGHGLELADGESFVKATTGLFADGKVEVSGPGIHEGLKVRIPE</sequence>
<evidence type="ECO:0000256" key="3">
    <source>
        <dbReference type="SAM" id="MobiDB-lite"/>
    </source>
</evidence>
<evidence type="ECO:0000256" key="2">
    <source>
        <dbReference type="ARBA" id="ARBA00023054"/>
    </source>
</evidence>
<comment type="subcellular location">
    <subcellularLocation>
        <location evidence="1">Cell envelope</location>
    </subcellularLocation>
</comment>
<dbReference type="OrthoDB" id="3268648at2"/>
<dbReference type="InterPro" id="IPR002477">
    <property type="entry name" value="Peptidoglycan-bd-like"/>
</dbReference>
<evidence type="ECO:0000313" key="6">
    <source>
        <dbReference type="Proteomes" id="UP000466345"/>
    </source>
</evidence>
<organism evidence="5 6">
    <name type="scientific">Streptomyces smaragdinus</name>
    <dbReference type="NCBI Taxonomy" id="2585196"/>
    <lineage>
        <taxon>Bacteria</taxon>
        <taxon>Bacillati</taxon>
        <taxon>Actinomycetota</taxon>
        <taxon>Actinomycetes</taxon>
        <taxon>Kitasatosporales</taxon>
        <taxon>Streptomycetaceae</taxon>
        <taxon>Streptomyces</taxon>
    </lineage>
</organism>
<protein>
    <recommendedName>
        <fullName evidence="4">Peptidoglycan binding-like domain-containing protein</fullName>
    </recommendedName>
</protein>
<dbReference type="InterPro" id="IPR036366">
    <property type="entry name" value="PGBDSf"/>
</dbReference>
<evidence type="ECO:0000259" key="4">
    <source>
        <dbReference type="Pfam" id="PF01471"/>
    </source>
</evidence>
<dbReference type="Proteomes" id="UP000466345">
    <property type="component" value="Unassembled WGS sequence"/>
</dbReference>
<accession>A0A7K0CRD9</accession>
<dbReference type="GO" id="GO:0030313">
    <property type="term" value="C:cell envelope"/>
    <property type="evidence" value="ECO:0007669"/>
    <property type="project" value="UniProtKB-SubCell"/>
</dbReference>
<dbReference type="InterPro" id="IPR036365">
    <property type="entry name" value="PGBD-like_sf"/>
</dbReference>
<dbReference type="EMBL" id="WEGJ01000043">
    <property type="protein sequence ID" value="MQY16056.1"/>
    <property type="molecule type" value="Genomic_DNA"/>
</dbReference>
<name>A0A7K0CRD9_9ACTN</name>
<feature type="region of interest" description="Disordered" evidence="3">
    <location>
        <begin position="121"/>
        <end position="141"/>
    </location>
</feature>
<dbReference type="SUPFAM" id="SSF47090">
    <property type="entry name" value="PGBD-like"/>
    <property type="match status" value="1"/>
</dbReference>
<evidence type="ECO:0000313" key="5">
    <source>
        <dbReference type="EMBL" id="MQY16056.1"/>
    </source>
</evidence>
<feature type="domain" description="Peptidoglycan binding-like" evidence="4">
    <location>
        <begin position="143"/>
        <end position="189"/>
    </location>
</feature>
<evidence type="ECO:0000256" key="1">
    <source>
        <dbReference type="ARBA" id="ARBA00004196"/>
    </source>
</evidence>
<reference evidence="5 6" key="1">
    <citation type="submission" date="2019-10" db="EMBL/GenBank/DDBJ databases">
        <title>Streptomyces smaragdinus sp. nov. and Streptomyces fabii sp. nov., isolated from the gut of fungus growing-termite Macrotermes natalensis.</title>
        <authorList>
            <person name="Schwitalla J."/>
            <person name="Benndorf R."/>
            <person name="Martin K."/>
            <person name="De Beer W."/>
            <person name="Kaster A.-K."/>
            <person name="Vollmers J."/>
            <person name="Poulsen M."/>
            <person name="Beemelmanns C."/>
        </authorList>
    </citation>
    <scope>NUCLEOTIDE SEQUENCE [LARGE SCALE GENOMIC DNA]</scope>
    <source>
        <strain evidence="5 6">RB5</strain>
    </source>
</reference>
<dbReference type="InterPro" id="IPR050465">
    <property type="entry name" value="UPF0194_transport"/>
</dbReference>
<dbReference type="RefSeq" id="WP_153456838.1">
    <property type="nucleotide sequence ID" value="NZ_WEGJ01000043.1"/>
</dbReference>
<keyword evidence="6" id="KW-1185">Reference proteome</keyword>
<proteinExistence type="predicted"/>
<gene>
    <name evidence="5" type="ORF">SRB5_62480</name>
</gene>
<dbReference type="Pfam" id="PF01471">
    <property type="entry name" value="PG_binding_1"/>
    <property type="match status" value="1"/>
</dbReference>
<comment type="caution">
    <text evidence="5">The sequence shown here is derived from an EMBL/GenBank/DDBJ whole genome shotgun (WGS) entry which is preliminary data.</text>
</comment>
<dbReference type="PANTHER" id="PTHR32347">
    <property type="entry name" value="EFFLUX SYSTEM COMPONENT YKNX-RELATED"/>
    <property type="match status" value="1"/>
</dbReference>
<keyword evidence="2" id="KW-0175">Coiled coil</keyword>
<dbReference type="Gene3D" id="1.10.101.10">
    <property type="entry name" value="PGBD-like superfamily/PGBD"/>
    <property type="match status" value="1"/>
</dbReference>
<feature type="compositionally biased region" description="Acidic residues" evidence="3">
    <location>
        <begin position="122"/>
        <end position="131"/>
    </location>
</feature>
<dbReference type="PANTHER" id="PTHR32347:SF23">
    <property type="entry name" value="BLL5650 PROTEIN"/>
    <property type="match status" value="1"/>
</dbReference>